<dbReference type="Gene3D" id="2.40.160.10">
    <property type="entry name" value="Porin"/>
    <property type="match status" value="1"/>
</dbReference>
<reference evidence="3 4" key="1">
    <citation type="submission" date="2023-04" db="EMBL/GenBank/DDBJ databases">
        <title>Complete genome sequence of Alisedimentitalea scapharcae.</title>
        <authorList>
            <person name="Rong J.-C."/>
            <person name="Yi M.-L."/>
            <person name="Zhao Q."/>
        </authorList>
    </citation>
    <scope>NUCLEOTIDE SEQUENCE [LARGE SCALE GENOMIC DNA]</scope>
    <source>
        <strain evidence="3 4">KCTC 42119</strain>
    </source>
</reference>
<dbReference type="Pfam" id="PF13609">
    <property type="entry name" value="Porin_4"/>
    <property type="match status" value="1"/>
</dbReference>
<evidence type="ECO:0000313" key="3">
    <source>
        <dbReference type="EMBL" id="WZK90289.1"/>
    </source>
</evidence>
<proteinExistence type="predicted"/>
<dbReference type="EMBL" id="CP123584">
    <property type="protein sequence ID" value="WZK90289.1"/>
    <property type="molecule type" value="Genomic_DNA"/>
</dbReference>
<dbReference type="SUPFAM" id="SSF56935">
    <property type="entry name" value="Porins"/>
    <property type="match status" value="1"/>
</dbReference>
<keyword evidence="1" id="KW-0732">Signal</keyword>
<dbReference type="InterPro" id="IPR023614">
    <property type="entry name" value="Porin_dom_sf"/>
</dbReference>
<keyword evidence="4" id="KW-1185">Reference proteome</keyword>
<feature type="signal peptide" evidence="1">
    <location>
        <begin position="1"/>
        <end position="24"/>
    </location>
</feature>
<name>A0ABZ2XW01_9RHOB</name>
<gene>
    <name evidence="3" type="ORF">QEZ52_07035</name>
</gene>
<evidence type="ECO:0000256" key="1">
    <source>
        <dbReference type="SAM" id="SignalP"/>
    </source>
</evidence>
<evidence type="ECO:0000313" key="4">
    <source>
        <dbReference type="Proteomes" id="UP001623232"/>
    </source>
</evidence>
<protein>
    <recommendedName>
        <fullName evidence="2">Porin domain-containing protein</fullName>
    </recommendedName>
</protein>
<dbReference type="RefSeq" id="WP_406648879.1">
    <property type="nucleotide sequence ID" value="NZ_CP123584.1"/>
</dbReference>
<feature type="chain" id="PRO_5045585549" description="Porin domain-containing protein" evidence="1">
    <location>
        <begin position="25"/>
        <end position="337"/>
    </location>
</feature>
<accession>A0ABZ2XW01</accession>
<sequence>MKKPTTLAILASAPALLLAQPVVAQSFEWEGEIEIGNEQIVSSPVAANEIRDTYAIMTFSGAYTFGNGIGVFSTLTAESLTDATADRSFDDFGAYIEELGLFFAVGQSATVSLGKLHPVFGSAWDNTAGFFGGTLAEDYELIEQIGILADVQFDGAGTLSFGVFYADDTGLSRSVGFDRGRNTVAAGGAGNTGELDNFAIQWDGEVGDTYYQIGARHLSAGVGDVDDEQGLVVGIGHSFDSGLDMFGEVARFSNFGGTVDDATYVTLNAAYAIGEVTLSGTLAQADLDTSGETKLASLAAEYELQNGWTVGGALARVDNSGVKDTVIGINLILPFGG</sequence>
<organism evidence="3 4">
    <name type="scientific">Aliisedimentitalea scapharcae</name>
    <dbReference type="NCBI Taxonomy" id="1524259"/>
    <lineage>
        <taxon>Bacteria</taxon>
        <taxon>Pseudomonadati</taxon>
        <taxon>Pseudomonadota</taxon>
        <taxon>Alphaproteobacteria</taxon>
        <taxon>Rhodobacterales</taxon>
        <taxon>Roseobacteraceae</taxon>
        <taxon>Aliisedimentitalea</taxon>
    </lineage>
</organism>
<dbReference type="Proteomes" id="UP001623232">
    <property type="component" value="Chromosome"/>
</dbReference>
<evidence type="ECO:0000259" key="2">
    <source>
        <dbReference type="Pfam" id="PF13609"/>
    </source>
</evidence>
<dbReference type="InterPro" id="IPR033900">
    <property type="entry name" value="Gram_neg_porin_domain"/>
</dbReference>
<feature type="domain" description="Porin" evidence="2">
    <location>
        <begin position="12"/>
        <end position="321"/>
    </location>
</feature>